<organism evidence="11 12">
    <name type="scientific">Niastella vici</name>
    <dbReference type="NCBI Taxonomy" id="1703345"/>
    <lineage>
        <taxon>Bacteria</taxon>
        <taxon>Pseudomonadati</taxon>
        <taxon>Bacteroidota</taxon>
        <taxon>Chitinophagia</taxon>
        <taxon>Chitinophagales</taxon>
        <taxon>Chitinophagaceae</taxon>
        <taxon>Niastella</taxon>
    </lineage>
</organism>
<dbReference type="STRING" id="1703345.A3860_22855"/>
<sequence length="494" mass="54812">MSKGTKNRKASRTGRIFIGIAWYLINVLSPFEMKAQLRVFDAPAGVDLNNDFTVQVRLAGQTQWQRVPTYNIKVAKMENGKKTEENASLTYFSTGGKVEVAVRLNKRALQTARIRPLSYGIQPMLKGNTLYFTLDKPGNLSVEVNGDIFHNLHLFANPVYEFADTLAANVIWFRPGLHQLKDGKLRVPSNTTVYVAGGAFVKGRIVFDSVCNSRLVGYGIVDPSDKGGIGIEKSKNIEVEGVISSQCFTGGSSDIKVKNVKAISAHRWGDGMNVISSSNVLLDGVFNRNSDDCTTVYGTRGRYSGGCNNVTMQNATLWADVAHPILIGTHGSTPNKDTLQNLNYINIDILDHNEAQIDYQGCMSIDAGDNNLVRNVRFENIRIEDFRKGQLFNVRVFFNSKYCTSPGRGVEDVLFKDIVYNGRHAVTSVLDGYSDDRKVKNIVFENLLLNGRLYYDGMKEKPGWYKTADLAGIYVGNHTEGIIFKRSVAVTPTE</sequence>
<dbReference type="GO" id="GO:0004650">
    <property type="term" value="F:polygalacturonase activity"/>
    <property type="evidence" value="ECO:0007669"/>
    <property type="project" value="InterPro"/>
</dbReference>
<dbReference type="InterPro" id="IPR012334">
    <property type="entry name" value="Pectin_lyas_fold"/>
</dbReference>
<evidence type="ECO:0000256" key="1">
    <source>
        <dbReference type="ARBA" id="ARBA00008834"/>
    </source>
</evidence>
<proteinExistence type="inferred from homology"/>
<keyword evidence="5" id="KW-0119">Carbohydrate metabolism</keyword>
<dbReference type="PANTHER" id="PTHR31736">
    <property type="match status" value="1"/>
</dbReference>
<dbReference type="Proteomes" id="UP000192796">
    <property type="component" value="Unassembled WGS sequence"/>
</dbReference>
<keyword evidence="7" id="KW-0624">Polysaccharide degradation</keyword>
<dbReference type="Pfam" id="PF00295">
    <property type="entry name" value="Glyco_hydro_28"/>
    <property type="match status" value="1"/>
</dbReference>
<dbReference type="RefSeq" id="WP_081147444.1">
    <property type="nucleotide sequence ID" value="NZ_LVYD01000044.1"/>
</dbReference>
<evidence type="ECO:0000256" key="2">
    <source>
        <dbReference type="ARBA" id="ARBA00022737"/>
    </source>
</evidence>
<keyword evidence="3 9" id="KW-0378">Hydrolase</keyword>
<feature type="transmembrane region" description="Helical" evidence="10">
    <location>
        <begin position="12"/>
        <end position="31"/>
    </location>
</feature>
<dbReference type="AlphaFoldDB" id="A0A1V9FZK8"/>
<comment type="similarity">
    <text evidence="1 9">Belongs to the glycosyl hydrolase 28 family.</text>
</comment>
<dbReference type="InterPro" id="IPR000743">
    <property type="entry name" value="Glyco_hydro_28"/>
</dbReference>
<dbReference type="EMBL" id="LVYD01000044">
    <property type="protein sequence ID" value="OQP63783.1"/>
    <property type="molecule type" value="Genomic_DNA"/>
</dbReference>
<evidence type="ECO:0000256" key="9">
    <source>
        <dbReference type="RuleBase" id="RU361169"/>
    </source>
</evidence>
<keyword evidence="12" id="KW-1185">Reference proteome</keyword>
<dbReference type="GO" id="GO:0000272">
    <property type="term" value="P:polysaccharide catabolic process"/>
    <property type="evidence" value="ECO:0007669"/>
    <property type="project" value="UniProtKB-KW"/>
</dbReference>
<evidence type="ECO:0000313" key="12">
    <source>
        <dbReference type="Proteomes" id="UP000192796"/>
    </source>
</evidence>
<accession>A0A1V9FZK8</accession>
<keyword evidence="4" id="KW-0325">Glycoprotein</keyword>
<keyword evidence="10" id="KW-1133">Transmembrane helix</keyword>
<dbReference type="PANTHER" id="PTHR31736:SF9">
    <property type="entry name" value="ENDO-XYLOGALACTURONAN HYDROLASE A-RELATED"/>
    <property type="match status" value="1"/>
</dbReference>
<evidence type="ECO:0000256" key="8">
    <source>
        <dbReference type="ARBA" id="ARBA00037278"/>
    </source>
</evidence>
<reference evidence="11 12" key="1">
    <citation type="submission" date="2016-03" db="EMBL/GenBank/DDBJ databases">
        <title>Niastella vici sp. nov., isolated from farmland soil.</title>
        <authorList>
            <person name="Chen L."/>
            <person name="Wang D."/>
            <person name="Yang S."/>
            <person name="Wang G."/>
        </authorList>
    </citation>
    <scope>NUCLEOTIDE SEQUENCE [LARGE SCALE GENOMIC DNA]</scope>
    <source>
        <strain evidence="11 12">DJ57</strain>
    </source>
</reference>
<evidence type="ECO:0000313" key="11">
    <source>
        <dbReference type="EMBL" id="OQP63783.1"/>
    </source>
</evidence>
<evidence type="ECO:0000256" key="4">
    <source>
        <dbReference type="ARBA" id="ARBA00023180"/>
    </source>
</evidence>
<keyword evidence="10" id="KW-0472">Membrane</keyword>
<comment type="function">
    <text evidence="8">Pectinolytic enzyme involved in the degradation of xylogalacturonan (xga), a galacturonan backbone heavily substituted with xylose, and which is one important component of the hairy regions of pectin. Activity requires a galacturonic acid backbone substituted with xylose.</text>
</comment>
<evidence type="ECO:0000256" key="10">
    <source>
        <dbReference type="SAM" id="Phobius"/>
    </source>
</evidence>
<keyword evidence="6 9" id="KW-0326">Glycosidase</keyword>
<evidence type="ECO:0000256" key="5">
    <source>
        <dbReference type="ARBA" id="ARBA00023277"/>
    </source>
</evidence>
<dbReference type="SUPFAM" id="SSF51126">
    <property type="entry name" value="Pectin lyase-like"/>
    <property type="match status" value="1"/>
</dbReference>
<comment type="caution">
    <text evidence="11">The sequence shown here is derived from an EMBL/GenBank/DDBJ whole genome shotgun (WGS) entry which is preliminary data.</text>
</comment>
<evidence type="ECO:0000256" key="3">
    <source>
        <dbReference type="ARBA" id="ARBA00022801"/>
    </source>
</evidence>
<keyword evidence="2" id="KW-0677">Repeat</keyword>
<evidence type="ECO:0000256" key="6">
    <source>
        <dbReference type="ARBA" id="ARBA00023295"/>
    </source>
</evidence>
<dbReference type="Gene3D" id="2.160.20.10">
    <property type="entry name" value="Single-stranded right-handed beta-helix, Pectin lyase-like"/>
    <property type="match status" value="1"/>
</dbReference>
<dbReference type="InterPro" id="IPR011050">
    <property type="entry name" value="Pectin_lyase_fold/virulence"/>
</dbReference>
<name>A0A1V9FZK8_9BACT</name>
<gene>
    <name evidence="11" type="ORF">A3860_22855</name>
</gene>
<evidence type="ECO:0000256" key="7">
    <source>
        <dbReference type="ARBA" id="ARBA00023326"/>
    </source>
</evidence>
<protein>
    <submittedName>
        <fullName evidence="11">Endo-polygalacturonase</fullName>
    </submittedName>
</protein>
<keyword evidence="10" id="KW-0812">Transmembrane</keyword>